<dbReference type="Proteomes" id="UP000019140">
    <property type="component" value="Unassembled WGS sequence"/>
</dbReference>
<dbReference type="EMBL" id="AZHX01000469">
    <property type="protein sequence ID" value="ETX07379.1"/>
    <property type="molecule type" value="Genomic_DNA"/>
</dbReference>
<dbReference type="HOGENOM" id="CLU_3286600_0_0_7"/>
<dbReference type="AlphaFoldDB" id="W4MAJ4"/>
<sequence length="40" mass="4411">MPQDVLPGIAEHTAHDFVVATNPRPVRSSSELLEVLQAVW</sequence>
<comment type="caution">
    <text evidence="1">The sequence shown here is derived from an EMBL/GenBank/DDBJ whole genome shotgun (WGS) entry which is preliminary data.</text>
</comment>
<organism evidence="1 2">
    <name type="scientific">Candidatus Entotheonella gemina</name>
    <dbReference type="NCBI Taxonomy" id="1429439"/>
    <lineage>
        <taxon>Bacteria</taxon>
        <taxon>Pseudomonadati</taxon>
        <taxon>Nitrospinota/Tectimicrobiota group</taxon>
        <taxon>Candidatus Tectimicrobiota</taxon>
        <taxon>Candidatus Entotheonellia</taxon>
        <taxon>Candidatus Entotheonellales</taxon>
        <taxon>Candidatus Entotheonellaceae</taxon>
        <taxon>Candidatus Entotheonella</taxon>
    </lineage>
</organism>
<keyword evidence="2" id="KW-1185">Reference proteome</keyword>
<name>W4MAJ4_9BACT</name>
<reference evidence="1 2" key="1">
    <citation type="journal article" date="2014" name="Nature">
        <title>An environmental bacterial taxon with a large and distinct metabolic repertoire.</title>
        <authorList>
            <person name="Wilson M.C."/>
            <person name="Mori T."/>
            <person name="Ruckert C."/>
            <person name="Uria A.R."/>
            <person name="Helf M.J."/>
            <person name="Takada K."/>
            <person name="Gernert C."/>
            <person name="Steffens U.A."/>
            <person name="Heycke N."/>
            <person name="Schmitt S."/>
            <person name="Rinke C."/>
            <person name="Helfrich E.J."/>
            <person name="Brachmann A.O."/>
            <person name="Gurgui C."/>
            <person name="Wakimoto T."/>
            <person name="Kracht M."/>
            <person name="Crusemann M."/>
            <person name="Hentschel U."/>
            <person name="Abe I."/>
            <person name="Matsunaga S."/>
            <person name="Kalinowski J."/>
            <person name="Takeyama H."/>
            <person name="Piel J."/>
        </authorList>
    </citation>
    <scope>NUCLEOTIDE SEQUENCE [LARGE SCALE GENOMIC DNA]</scope>
    <source>
        <strain evidence="2">TSY2</strain>
    </source>
</reference>
<gene>
    <name evidence="1" type="ORF">ETSY2_11570</name>
</gene>
<accession>W4MAJ4</accession>
<protein>
    <recommendedName>
        <fullName evidence="3">Alcohol dehydrogenase iron-type/glycerol dehydrogenase GldA domain-containing protein</fullName>
    </recommendedName>
</protein>
<evidence type="ECO:0008006" key="3">
    <source>
        <dbReference type="Google" id="ProtNLM"/>
    </source>
</evidence>
<proteinExistence type="predicted"/>
<evidence type="ECO:0000313" key="1">
    <source>
        <dbReference type="EMBL" id="ETX07379.1"/>
    </source>
</evidence>
<evidence type="ECO:0000313" key="2">
    <source>
        <dbReference type="Proteomes" id="UP000019140"/>
    </source>
</evidence>